<reference evidence="1" key="1">
    <citation type="journal article" date="2014" name="Front. Microbiol.">
        <title>High frequency of phylogenetically diverse reductive dehalogenase-homologous genes in deep subseafloor sedimentary metagenomes.</title>
        <authorList>
            <person name="Kawai M."/>
            <person name="Futagami T."/>
            <person name="Toyoda A."/>
            <person name="Takaki Y."/>
            <person name="Nishi S."/>
            <person name="Hori S."/>
            <person name="Arai W."/>
            <person name="Tsubouchi T."/>
            <person name="Morono Y."/>
            <person name="Uchiyama I."/>
            <person name="Ito T."/>
            <person name="Fujiyama A."/>
            <person name="Inagaki F."/>
            <person name="Takami H."/>
        </authorList>
    </citation>
    <scope>NUCLEOTIDE SEQUENCE</scope>
    <source>
        <strain evidence="1">Expedition CK06-06</strain>
    </source>
</reference>
<evidence type="ECO:0000313" key="1">
    <source>
        <dbReference type="EMBL" id="GAI80970.1"/>
    </source>
</evidence>
<accession>X1T061</accession>
<feature type="non-terminal residue" evidence="1">
    <location>
        <position position="1"/>
    </location>
</feature>
<name>X1T061_9ZZZZ</name>
<protein>
    <submittedName>
        <fullName evidence="1">Uncharacterized protein</fullName>
    </submittedName>
</protein>
<organism evidence="1">
    <name type="scientific">marine sediment metagenome</name>
    <dbReference type="NCBI Taxonomy" id="412755"/>
    <lineage>
        <taxon>unclassified sequences</taxon>
        <taxon>metagenomes</taxon>
        <taxon>ecological metagenomes</taxon>
    </lineage>
</organism>
<proteinExistence type="predicted"/>
<comment type="caution">
    <text evidence="1">The sequence shown here is derived from an EMBL/GenBank/DDBJ whole genome shotgun (WGS) entry which is preliminary data.</text>
</comment>
<dbReference type="EMBL" id="BARW01005580">
    <property type="protein sequence ID" value="GAI80970.1"/>
    <property type="molecule type" value="Genomic_DNA"/>
</dbReference>
<dbReference type="AlphaFoldDB" id="X1T061"/>
<gene>
    <name evidence="1" type="ORF">S12H4_12041</name>
</gene>
<sequence length="77" mass="9071">EAEDILSTVKRKTEIIEAEAKQRTLLYLLKAREGIEEQIREDYKRAYARLSSSLQDLMSEGQNIEVELKDKRTTLWE</sequence>